<evidence type="ECO:0000313" key="5">
    <source>
        <dbReference type="EMBL" id="CAK0786155.1"/>
    </source>
</evidence>
<dbReference type="SMART" id="SM00027">
    <property type="entry name" value="EH"/>
    <property type="match status" value="1"/>
</dbReference>
<gene>
    <name evidence="5" type="ORF">CVIRNUC_009368</name>
</gene>
<dbReference type="PANTHER" id="PTHR11200:SF300">
    <property type="entry name" value="TYPE II INOSITOL 1,4,5-TRISPHOSPHATE 5-PHOSPHATASE"/>
    <property type="match status" value="1"/>
</dbReference>
<proteinExistence type="inferred from homology"/>
<dbReference type="SUPFAM" id="SSF101908">
    <property type="entry name" value="Putative isomerase YbhE"/>
    <property type="match status" value="1"/>
</dbReference>
<evidence type="ECO:0000256" key="2">
    <source>
        <dbReference type="SAM" id="MobiDB-lite"/>
    </source>
</evidence>
<feature type="compositionally biased region" description="Acidic residues" evidence="2">
    <location>
        <begin position="948"/>
        <end position="959"/>
    </location>
</feature>
<dbReference type="Pfam" id="PF23754">
    <property type="entry name" value="Beta-prop_IP5PC_F"/>
    <property type="match status" value="2"/>
</dbReference>
<dbReference type="InterPro" id="IPR013783">
    <property type="entry name" value="Ig-like_fold"/>
</dbReference>
<dbReference type="SMART" id="SM00128">
    <property type="entry name" value="IPPc"/>
    <property type="match status" value="1"/>
</dbReference>
<accession>A0AAV1IJF1</accession>
<feature type="compositionally biased region" description="Basic and acidic residues" evidence="2">
    <location>
        <begin position="938"/>
        <end position="947"/>
    </location>
</feature>
<dbReference type="PROSITE" id="PS50222">
    <property type="entry name" value="EF_HAND_2"/>
    <property type="match status" value="1"/>
</dbReference>
<feature type="region of interest" description="Disordered" evidence="2">
    <location>
        <begin position="929"/>
        <end position="967"/>
    </location>
</feature>
<evidence type="ECO:0000256" key="1">
    <source>
        <dbReference type="ARBA" id="ARBA00010768"/>
    </source>
</evidence>
<dbReference type="InterPro" id="IPR056454">
    <property type="entry name" value="Beta-prop_IP5PC_F"/>
</dbReference>
<feature type="compositionally biased region" description="Low complexity" evidence="2">
    <location>
        <begin position="1113"/>
        <end position="1124"/>
    </location>
</feature>
<feature type="domain" description="EF-hand" evidence="4">
    <location>
        <begin position="18"/>
        <end position="53"/>
    </location>
</feature>
<sequence>MEALSLGGSPEEDEVDGLSSATIDAWFKEADHDGDGRLAGNEAKAFFQRTRLPVQALSKIWNRVKAAKPAEGSGLTREQFAVALRLVAFAQSESHPTPEAMEAAATRAAWRAIKGKPLPPPRLLPDARTPSAGQSQAALASTPAGNRKSAQPPNTPSTSPFTGQHAVRSPSADPQLLGSSPASAGATSFASNGITAAVNAAEAHSKAQLPPVALDVRLPPLHPKLAAQLQFMAAGHGSLFAGPTRRGGMLQWGSIEGEVLRPELPPGVLTPQDSWAPAGEDADAGPSNELMVADVGKVTCMLADHLSNTLWMGHSDGKVSAYSMGDAPGTAVNGQLLHCWQAHRAGSVTSLCRTPWGDLWTGTSRGWIRIWECADAGAFADSAEYALPMREIRRSGGVRPHAGGVAHMVCPAGGQVVWSGSERAILLWCAYTGAYLGALISTETEPPADADQQQSAAAEVEERKHMVDPAKGLEVCSSGRALARPHRLELEQWVEEQIGWAASAEKPSAQYLEAFAFQRGKAMEGAGKAAKFLGKLGRRVARTPKHGGGGSMDAAPTPNVIHDAYGGPSGSMKALRQVDALDDDDMADVSVRGGNRLEQHSVTQQGEKSVGLRCLTPSPDGHVYAGFHSGHLKCYTALGRLVWKKDMGQCVRCLAALGRRLWVGLADGRIQVLAERSGSPGGPTVEEDWLAHEAGVVALAPACSRMVSMAADGSIRAWSSAVGSTQEQLARRQYVEEATDLVDRHPFEVACLTWNVNEARPDPSTGLHRWVIDLAKEASLFVVALQEIESGGGSLALAAAKDALLTRQQEKGNINAQSWSHAIHSAIGDDWQRVGLRQLSGMLVLVYIRSNLLAHTGEVSTASIACGVLGVGGNKGAVAVSFSLHRRRIAFVCSHFAAHQNMVEARNANYVTISRHLCFGKRGAANAETELSSAGSSRTEKGRHAADTLDDGSDSDTEGPPEPKLLRGQGLKEMDMLVWLGDFNYRVDAEYGEAKSLVRRNDLSPLLSKDQLKVEMAAGRAFVHLQEAPITFRPTYKFDKHSAEPLDYDSSEKRRVPAWTDRILFRGSQPRPAFGSDGSGTFGGSLYGRVYSAPVPRMVTGWEGNLLELSSAAGDQPAADGAPGTPRHALSKSQSRAAAAASASEVLVEAQTYSACMDVMQSDHKPVCALLNVMLPNLAPPRARRLSSRLLREAFSAAEPETPRLSLTPELLELHQIDQASGSVAVTNEGQQCVSFHVCGRPTDGAADAPIPDWLDVHPVSGELQPQASVTIQVAAALSENVYSTKAAVADLIVVAVDKFGMGLGRYERQAKNHASFTVNCKTAGCVSLGGL</sequence>
<evidence type="ECO:0000259" key="3">
    <source>
        <dbReference type="PROSITE" id="PS50031"/>
    </source>
</evidence>
<dbReference type="InterPro" id="IPR001680">
    <property type="entry name" value="WD40_rpt"/>
</dbReference>
<dbReference type="SUPFAM" id="SSF56219">
    <property type="entry name" value="DNase I-like"/>
    <property type="match status" value="1"/>
</dbReference>
<protein>
    <submittedName>
        <fullName evidence="5">Uncharacterized protein</fullName>
    </submittedName>
</protein>
<dbReference type="GO" id="GO:0046856">
    <property type="term" value="P:phosphatidylinositol dephosphorylation"/>
    <property type="evidence" value="ECO:0007669"/>
    <property type="project" value="InterPro"/>
</dbReference>
<dbReference type="InterPro" id="IPR046985">
    <property type="entry name" value="IP5"/>
</dbReference>
<reference evidence="5 6" key="1">
    <citation type="submission" date="2023-10" db="EMBL/GenBank/DDBJ databases">
        <authorList>
            <person name="Maclean D."/>
            <person name="Macfadyen A."/>
        </authorList>
    </citation>
    <scope>NUCLEOTIDE SEQUENCE [LARGE SCALE GENOMIC DNA]</scope>
</reference>
<dbReference type="InterPro" id="IPR002048">
    <property type="entry name" value="EF_hand_dom"/>
</dbReference>
<evidence type="ECO:0000259" key="4">
    <source>
        <dbReference type="PROSITE" id="PS50222"/>
    </source>
</evidence>
<feature type="region of interest" description="Disordered" evidence="2">
    <location>
        <begin position="115"/>
        <end position="185"/>
    </location>
</feature>
<dbReference type="InterPro" id="IPR015943">
    <property type="entry name" value="WD40/YVTN_repeat-like_dom_sf"/>
</dbReference>
<comment type="caution">
    <text evidence="5">The sequence shown here is derived from an EMBL/GenBank/DDBJ whole genome shotgun (WGS) entry which is preliminary data.</text>
</comment>
<dbReference type="InterPro" id="IPR011992">
    <property type="entry name" value="EF-hand-dom_pair"/>
</dbReference>
<feature type="domain" description="EH" evidence="3">
    <location>
        <begin position="19"/>
        <end position="62"/>
    </location>
</feature>
<dbReference type="InterPro" id="IPR036691">
    <property type="entry name" value="Endo/exonu/phosph_ase_sf"/>
</dbReference>
<dbReference type="Gene3D" id="2.130.10.10">
    <property type="entry name" value="YVTN repeat-like/Quinoprotein amine dehydrogenase"/>
    <property type="match status" value="2"/>
</dbReference>
<feature type="region of interest" description="Disordered" evidence="2">
    <location>
        <begin position="1113"/>
        <end position="1136"/>
    </location>
</feature>
<keyword evidence="6" id="KW-1185">Reference proteome</keyword>
<dbReference type="InterPro" id="IPR000261">
    <property type="entry name" value="EH_dom"/>
</dbReference>
<dbReference type="SMART" id="SM00320">
    <property type="entry name" value="WD40"/>
    <property type="match status" value="4"/>
</dbReference>
<evidence type="ECO:0000313" key="6">
    <source>
        <dbReference type="Proteomes" id="UP001314263"/>
    </source>
</evidence>
<dbReference type="CDD" id="cd00052">
    <property type="entry name" value="EH"/>
    <property type="match status" value="1"/>
</dbReference>
<feature type="compositionally biased region" description="Polar residues" evidence="2">
    <location>
        <begin position="148"/>
        <end position="162"/>
    </location>
</feature>
<name>A0AAV1IJF1_9CHLO</name>
<dbReference type="EMBL" id="CAUYUE010000014">
    <property type="protein sequence ID" value="CAK0786155.1"/>
    <property type="molecule type" value="Genomic_DNA"/>
</dbReference>
<dbReference type="GO" id="GO:0005509">
    <property type="term" value="F:calcium ion binding"/>
    <property type="evidence" value="ECO:0007669"/>
    <property type="project" value="InterPro"/>
</dbReference>
<dbReference type="PROSITE" id="PS50031">
    <property type="entry name" value="EH"/>
    <property type="match status" value="1"/>
</dbReference>
<dbReference type="Gene3D" id="1.10.238.10">
    <property type="entry name" value="EF-hand"/>
    <property type="match status" value="1"/>
</dbReference>
<dbReference type="Pfam" id="PF22669">
    <property type="entry name" value="Exo_endo_phos2"/>
    <property type="match status" value="1"/>
</dbReference>
<dbReference type="Proteomes" id="UP001314263">
    <property type="component" value="Unassembled WGS sequence"/>
</dbReference>
<dbReference type="PANTHER" id="PTHR11200">
    <property type="entry name" value="INOSITOL 5-PHOSPHATASE"/>
    <property type="match status" value="1"/>
</dbReference>
<dbReference type="InterPro" id="IPR000300">
    <property type="entry name" value="IPPc"/>
</dbReference>
<dbReference type="GO" id="GO:0004439">
    <property type="term" value="F:phosphatidylinositol-4,5-bisphosphate 5-phosphatase activity"/>
    <property type="evidence" value="ECO:0007669"/>
    <property type="project" value="TreeGrafter"/>
</dbReference>
<organism evidence="5 6">
    <name type="scientific">Coccomyxa viridis</name>
    <dbReference type="NCBI Taxonomy" id="1274662"/>
    <lineage>
        <taxon>Eukaryota</taxon>
        <taxon>Viridiplantae</taxon>
        <taxon>Chlorophyta</taxon>
        <taxon>core chlorophytes</taxon>
        <taxon>Trebouxiophyceae</taxon>
        <taxon>Trebouxiophyceae incertae sedis</taxon>
        <taxon>Coccomyxaceae</taxon>
        <taxon>Coccomyxa</taxon>
    </lineage>
</organism>
<dbReference type="Pfam" id="PF12763">
    <property type="entry name" value="EH"/>
    <property type="match status" value="1"/>
</dbReference>
<dbReference type="SUPFAM" id="SSF47473">
    <property type="entry name" value="EF-hand"/>
    <property type="match status" value="1"/>
</dbReference>
<dbReference type="Gene3D" id="3.60.10.10">
    <property type="entry name" value="Endonuclease/exonuclease/phosphatase"/>
    <property type="match status" value="1"/>
</dbReference>
<dbReference type="Gene3D" id="2.60.40.10">
    <property type="entry name" value="Immunoglobulins"/>
    <property type="match status" value="1"/>
</dbReference>
<comment type="similarity">
    <text evidence="1">Belongs to the inositol polyphosphate 5-phosphatase family.</text>
</comment>